<proteinExistence type="inferred from homology"/>
<comment type="subcellular location">
    <subcellularLocation>
        <location evidence="6">Cytoplasm</location>
    </subcellularLocation>
</comment>
<dbReference type="PANTHER" id="PTHR31760:SF0">
    <property type="entry name" value="S-ADENOSYL-L-METHIONINE-DEPENDENT METHYLTRANSFERASES SUPERFAMILY PROTEIN"/>
    <property type="match status" value="1"/>
</dbReference>
<dbReference type="InterPro" id="IPR029063">
    <property type="entry name" value="SAM-dependent_MTases_sf"/>
</dbReference>
<dbReference type="NCBIfam" id="TIGR00138">
    <property type="entry name" value="rsmG_gidB"/>
    <property type="match status" value="1"/>
</dbReference>
<dbReference type="KEGG" id="ahm:TL08_27125"/>
<evidence type="ECO:0000256" key="3">
    <source>
        <dbReference type="ARBA" id="ARBA00022603"/>
    </source>
</evidence>
<feature type="binding site" evidence="6">
    <location>
        <begin position="133"/>
        <end position="134"/>
    </location>
    <ligand>
        <name>S-adenosyl-L-methionine</name>
        <dbReference type="ChEBI" id="CHEBI:59789"/>
    </ligand>
</feature>
<dbReference type="SUPFAM" id="SSF53335">
    <property type="entry name" value="S-adenosyl-L-methionine-dependent methyltransferases"/>
    <property type="match status" value="1"/>
</dbReference>
<dbReference type="Proteomes" id="UP000095210">
    <property type="component" value="Chromosome"/>
</dbReference>
<dbReference type="PANTHER" id="PTHR31760">
    <property type="entry name" value="S-ADENOSYL-L-METHIONINE-DEPENDENT METHYLTRANSFERASES SUPERFAMILY PROTEIN"/>
    <property type="match status" value="1"/>
</dbReference>
<dbReference type="HAMAP" id="MF_00074">
    <property type="entry name" value="16SrRNA_methyltr_G"/>
    <property type="match status" value="1"/>
</dbReference>
<evidence type="ECO:0000256" key="1">
    <source>
        <dbReference type="ARBA" id="ARBA00022490"/>
    </source>
</evidence>
<keyword evidence="4 6" id="KW-0808">Transferase</keyword>
<feature type="binding site" evidence="6">
    <location>
        <position position="151"/>
    </location>
    <ligand>
        <name>S-adenosyl-L-methionine</name>
        <dbReference type="ChEBI" id="CHEBI:59789"/>
    </ligand>
</feature>
<dbReference type="EC" id="2.1.1.-" evidence="6"/>
<keyword evidence="5 6" id="KW-0949">S-adenosyl-L-methionine</keyword>
<feature type="binding site" evidence="6">
    <location>
        <position position="88"/>
    </location>
    <ligand>
        <name>S-adenosyl-L-methionine</name>
        <dbReference type="ChEBI" id="CHEBI:59789"/>
    </ligand>
</feature>
<name>A0AAC9N074_9PSEU</name>
<dbReference type="RefSeq" id="WP_069853084.1">
    <property type="nucleotide sequence ID" value="NZ_CP014859.1"/>
</dbReference>
<keyword evidence="3 6" id="KW-0489">Methyltransferase</keyword>
<accession>A0AAC9N074</accession>
<evidence type="ECO:0000313" key="8">
    <source>
        <dbReference type="Proteomes" id="UP000095210"/>
    </source>
</evidence>
<dbReference type="GO" id="GO:0070043">
    <property type="term" value="F:rRNA (guanine-N7-)-methyltransferase activity"/>
    <property type="evidence" value="ECO:0007669"/>
    <property type="project" value="UniProtKB-UniRule"/>
</dbReference>
<evidence type="ECO:0000256" key="4">
    <source>
        <dbReference type="ARBA" id="ARBA00022679"/>
    </source>
</evidence>
<evidence type="ECO:0000256" key="2">
    <source>
        <dbReference type="ARBA" id="ARBA00022552"/>
    </source>
</evidence>
<comment type="similarity">
    <text evidence="6">Belongs to the methyltransferase superfamily. RNA methyltransferase RsmG family.</text>
</comment>
<comment type="caution">
    <text evidence="6">Lacks conserved residue(s) required for the propagation of feature annotation.</text>
</comment>
<feature type="binding site" evidence="6">
    <location>
        <position position="83"/>
    </location>
    <ligand>
        <name>S-adenosyl-L-methionine</name>
        <dbReference type="ChEBI" id="CHEBI:59789"/>
    </ligand>
</feature>
<organism evidence="7 8">
    <name type="scientific">Actinoalloteichus hymeniacidonis</name>
    <dbReference type="NCBI Taxonomy" id="340345"/>
    <lineage>
        <taxon>Bacteria</taxon>
        <taxon>Bacillati</taxon>
        <taxon>Actinomycetota</taxon>
        <taxon>Actinomycetes</taxon>
        <taxon>Pseudonocardiales</taxon>
        <taxon>Pseudonocardiaceae</taxon>
        <taxon>Actinoalloteichus</taxon>
    </lineage>
</organism>
<dbReference type="EMBL" id="CP014859">
    <property type="protein sequence ID" value="AOS66193.1"/>
    <property type="molecule type" value="Genomic_DNA"/>
</dbReference>
<sequence>MTNPSADSPTTSDEPEAVAEAATRVFGAALPLARRFVELLTEHGVERGLIGPREVDRLWSRHVLNSAVVGELMPAGCRVVDVGSGAGLPGIPLQIARPDLRLTLLEPMARRVAWLEEVVAELGLTTTVVRGRAEEPGVRKRLRDFDVVTARAVAPLAKLAGWGLPLLRPGGVLLALKGASAHEELARDKSAVTAIGGARQEVASCGSGIVADATTVIVVERGNATKSRDTRRNSRKDR</sequence>
<evidence type="ECO:0000256" key="6">
    <source>
        <dbReference type="HAMAP-Rule" id="MF_00074"/>
    </source>
</evidence>
<evidence type="ECO:0000313" key="7">
    <source>
        <dbReference type="EMBL" id="AOS66193.1"/>
    </source>
</evidence>
<dbReference type="GO" id="GO:0005829">
    <property type="term" value="C:cytosol"/>
    <property type="evidence" value="ECO:0007669"/>
    <property type="project" value="TreeGrafter"/>
</dbReference>
<protein>
    <recommendedName>
        <fullName evidence="6">Ribosomal RNA small subunit methyltransferase G</fullName>
        <ecNumber evidence="6">2.1.1.-</ecNumber>
    </recommendedName>
    <alternativeName>
        <fullName evidence="6">16S rRNA 7-methylguanosine methyltransferase</fullName>
        <shortName evidence="6">16S rRNA m7G methyltransferase</shortName>
    </alternativeName>
</protein>
<reference evidence="8" key="1">
    <citation type="submission" date="2016-03" db="EMBL/GenBank/DDBJ databases">
        <title>Complete genome sequence of the type strain Actinoalloteichus hymeniacidonis DSM 45092.</title>
        <authorList>
            <person name="Schaffert L."/>
            <person name="Albersmeier A."/>
            <person name="Winkler A."/>
            <person name="Kalinowski J."/>
            <person name="Zotchev S."/>
            <person name="Ruckert C."/>
        </authorList>
    </citation>
    <scope>NUCLEOTIDE SEQUENCE [LARGE SCALE GENOMIC DNA]</scope>
    <source>
        <strain evidence="8">HPA177(T) (DSM 45092(T))</strain>
    </source>
</reference>
<dbReference type="CDD" id="cd02440">
    <property type="entry name" value="AdoMet_MTases"/>
    <property type="match status" value="1"/>
</dbReference>
<dbReference type="Gene3D" id="3.40.50.150">
    <property type="entry name" value="Vaccinia Virus protein VP39"/>
    <property type="match status" value="1"/>
</dbReference>
<comment type="function">
    <text evidence="6">Specifically methylates the N7 position of a guanine in 16S rRNA.</text>
</comment>
<evidence type="ECO:0000256" key="5">
    <source>
        <dbReference type="ARBA" id="ARBA00022691"/>
    </source>
</evidence>
<keyword evidence="1 6" id="KW-0963">Cytoplasm</keyword>
<keyword evidence="8" id="KW-1185">Reference proteome</keyword>
<gene>
    <name evidence="6" type="primary">rsmG</name>
    <name evidence="7" type="ORF">TL08_27125</name>
</gene>
<keyword evidence="2 6" id="KW-0698">rRNA processing</keyword>
<dbReference type="AlphaFoldDB" id="A0AAC9N074"/>
<dbReference type="Pfam" id="PF02527">
    <property type="entry name" value="GidB"/>
    <property type="match status" value="1"/>
</dbReference>
<dbReference type="InterPro" id="IPR003682">
    <property type="entry name" value="rRNA_ssu_MeTfrase_G"/>
</dbReference>